<evidence type="ECO:0000259" key="12">
    <source>
        <dbReference type="Pfam" id="PF26002"/>
    </source>
</evidence>
<keyword evidence="3 9" id="KW-0813">Transport</keyword>
<dbReference type="InterPro" id="IPR050739">
    <property type="entry name" value="MFP"/>
</dbReference>
<dbReference type="NCBIfam" id="TIGR01843">
    <property type="entry name" value="type_I_hlyD"/>
    <property type="match status" value="1"/>
</dbReference>
<dbReference type="SUPFAM" id="SSF111369">
    <property type="entry name" value="HlyD-like secretion proteins"/>
    <property type="match status" value="1"/>
</dbReference>
<keyword evidence="10" id="KW-0175">Coiled coil</keyword>
<dbReference type="Pfam" id="PF26002">
    <property type="entry name" value="Beta-barrel_AprE"/>
    <property type="match status" value="1"/>
</dbReference>
<dbReference type="Pfam" id="PF25994">
    <property type="entry name" value="HH_AprE"/>
    <property type="match status" value="1"/>
</dbReference>
<evidence type="ECO:0000256" key="5">
    <source>
        <dbReference type="ARBA" id="ARBA00022519"/>
    </source>
</evidence>
<dbReference type="EMBL" id="CP151406">
    <property type="protein sequence ID" value="WZJ22870.1"/>
    <property type="molecule type" value="Genomic_DNA"/>
</dbReference>
<feature type="domain" description="AprE-like long alpha-helical hairpin" evidence="11">
    <location>
        <begin position="101"/>
        <end position="287"/>
    </location>
</feature>
<keyword evidence="7 9" id="KW-1133">Transmembrane helix</keyword>
<keyword evidence="6 9" id="KW-0812">Transmembrane</keyword>
<evidence type="ECO:0000313" key="13">
    <source>
        <dbReference type="EMBL" id="WZJ22870.1"/>
    </source>
</evidence>
<dbReference type="InterPro" id="IPR058781">
    <property type="entry name" value="HH_AprE-like"/>
</dbReference>
<evidence type="ECO:0000256" key="7">
    <source>
        <dbReference type="ARBA" id="ARBA00022989"/>
    </source>
</evidence>
<evidence type="ECO:0000256" key="4">
    <source>
        <dbReference type="ARBA" id="ARBA00022475"/>
    </source>
</evidence>
<accession>A0ABZ2XJS0</accession>
<evidence type="ECO:0000256" key="6">
    <source>
        <dbReference type="ARBA" id="ARBA00022692"/>
    </source>
</evidence>
<dbReference type="PANTHER" id="PTHR30386:SF17">
    <property type="entry name" value="ALKALINE PROTEASE SECRETION PROTEIN APRE"/>
    <property type="match status" value="1"/>
</dbReference>
<feature type="domain" description="AprE-like beta-barrel" evidence="12">
    <location>
        <begin position="330"/>
        <end position="421"/>
    </location>
</feature>
<feature type="coiled-coil region" evidence="10">
    <location>
        <begin position="166"/>
        <end position="207"/>
    </location>
</feature>
<dbReference type="PANTHER" id="PTHR30386">
    <property type="entry name" value="MEMBRANE FUSION SUBUNIT OF EMRAB-TOLC MULTIDRUG EFFLUX PUMP"/>
    <property type="match status" value="1"/>
</dbReference>
<evidence type="ECO:0000256" key="10">
    <source>
        <dbReference type="SAM" id="Coils"/>
    </source>
</evidence>
<comment type="similarity">
    <text evidence="2 9">Belongs to the membrane fusion protein (MFP) (TC 8.A.1) family.</text>
</comment>
<dbReference type="Gene3D" id="2.40.50.100">
    <property type="match status" value="1"/>
</dbReference>
<dbReference type="PRINTS" id="PR01490">
    <property type="entry name" value="RTXTOXIND"/>
</dbReference>
<evidence type="ECO:0000259" key="11">
    <source>
        <dbReference type="Pfam" id="PF25994"/>
    </source>
</evidence>
<proteinExistence type="inferred from homology"/>
<keyword evidence="5 9" id="KW-0997">Cell inner membrane</keyword>
<keyword evidence="8 9" id="KW-0472">Membrane</keyword>
<comment type="subcellular location">
    <subcellularLocation>
        <location evidence="1 9">Cell inner membrane</location>
        <topology evidence="1 9">Single-pass membrane protein</topology>
    </subcellularLocation>
</comment>
<organism evidence="13 14">
    <name type="scientific">Azonexus hydrophilus</name>
    <dbReference type="NCBI Taxonomy" id="418702"/>
    <lineage>
        <taxon>Bacteria</taxon>
        <taxon>Pseudomonadati</taxon>
        <taxon>Pseudomonadota</taxon>
        <taxon>Betaproteobacteria</taxon>
        <taxon>Rhodocyclales</taxon>
        <taxon>Azonexaceae</taxon>
        <taxon>Azonexus</taxon>
    </lineage>
</organism>
<evidence type="ECO:0000256" key="9">
    <source>
        <dbReference type="RuleBase" id="RU365093"/>
    </source>
</evidence>
<keyword evidence="14" id="KW-1185">Reference proteome</keyword>
<dbReference type="RefSeq" id="WP_028996062.1">
    <property type="nucleotide sequence ID" value="NZ_CALFBA010000155.1"/>
</dbReference>
<dbReference type="Gene3D" id="1.10.287.470">
    <property type="entry name" value="Helix hairpin bin"/>
    <property type="match status" value="1"/>
</dbReference>
<sequence>MNPVGTELPPVSDELAAIVDTGRARRIGLGVILSAFVLFGGWAFFAPIASAVVAAGVVKVELERKSIQHLEGGIVREIHVREGQHVEPGQLLITLDQTQFQADMEVGDSQVHALRATEARLKAERDGLPAIVFPDDFAGEIPHLAQFIDSESALFQARKGSRQGEIKVLQGRIQQSESQIAGLQQINARKQEILQSLQSELSDLQRLVAGNFISRHKLSQIDRQISELRGDIAENDANIANLRVQQRETRLLIDFRKAEFRTADIDALTETQKKLDELLKKSMSLEDRVKRASIRAPVAGQVIGLRTNSPGAVLQPGTHILDIVPAGADLVIEARISPADVDSVRIDQLADIRFTGFKATTTPVVEGRLVHLAGDRLIDEMTGTPYFTSHIHLTAEGLQHLKRLNLRIQPGIPAEVIINTGERTLLQYLAQPISNALARTFRED</sequence>
<protein>
    <recommendedName>
        <fullName evidence="9">Membrane fusion protein (MFP) family protein</fullName>
    </recommendedName>
</protein>
<evidence type="ECO:0000313" key="14">
    <source>
        <dbReference type="Proteomes" id="UP001479520"/>
    </source>
</evidence>
<dbReference type="InterPro" id="IPR058982">
    <property type="entry name" value="Beta-barrel_AprE"/>
</dbReference>
<gene>
    <name evidence="13" type="ORF">AADV58_06930</name>
</gene>
<evidence type="ECO:0000256" key="3">
    <source>
        <dbReference type="ARBA" id="ARBA00022448"/>
    </source>
</evidence>
<feature type="transmembrane region" description="Helical" evidence="9">
    <location>
        <begin position="31"/>
        <end position="58"/>
    </location>
</feature>
<dbReference type="InterPro" id="IPR010129">
    <property type="entry name" value="T1SS_HlyD"/>
</dbReference>
<evidence type="ECO:0000256" key="8">
    <source>
        <dbReference type="ARBA" id="ARBA00023136"/>
    </source>
</evidence>
<feature type="coiled-coil region" evidence="10">
    <location>
        <begin position="268"/>
        <end position="295"/>
    </location>
</feature>
<keyword evidence="4 9" id="KW-1003">Cell membrane</keyword>
<name>A0ABZ2XJS0_9RHOO</name>
<evidence type="ECO:0000256" key="1">
    <source>
        <dbReference type="ARBA" id="ARBA00004377"/>
    </source>
</evidence>
<evidence type="ECO:0000256" key="2">
    <source>
        <dbReference type="ARBA" id="ARBA00009477"/>
    </source>
</evidence>
<reference evidence="13 14" key="1">
    <citation type="submission" date="2024-04" db="EMBL/GenBank/DDBJ databases">
        <title>Dissimilatory iodate-reducing microorganisms contribute to the enrichment of iodine in groundwater.</title>
        <authorList>
            <person name="Jiang Z."/>
        </authorList>
    </citation>
    <scope>NUCLEOTIDE SEQUENCE [LARGE SCALE GENOMIC DNA]</scope>
    <source>
        <strain evidence="13 14">NCP973</strain>
    </source>
</reference>
<dbReference type="Proteomes" id="UP001479520">
    <property type="component" value="Chromosome"/>
</dbReference>